<evidence type="ECO:0000259" key="4">
    <source>
        <dbReference type="PROSITE" id="PS50850"/>
    </source>
</evidence>
<dbReference type="Pfam" id="PF07690">
    <property type="entry name" value="MFS_1"/>
    <property type="match status" value="1"/>
</dbReference>
<dbReference type="OrthoDB" id="6499973at2759"/>
<accession>A0A1X2IPC7</accession>
<dbReference type="PROSITE" id="PS50850">
    <property type="entry name" value="MFS"/>
    <property type="match status" value="1"/>
</dbReference>
<evidence type="ECO:0000256" key="2">
    <source>
        <dbReference type="ARBA" id="ARBA00006727"/>
    </source>
</evidence>
<dbReference type="GO" id="GO:0022857">
    <property type="term" value="F:transmembrane transporter activity"/>
    <property type="evidence" value="ECO:0007669"/>
    <property type="project" value="InterPro"/>
</dbReference>
<dbReference type="PANTHER" id="PTHR11360">
    <property type="entry name" value="MONOCARBOXYLATE TRANSPORTER"/>
    <property type="match status" value="1"/>
</dbReference>
<feature type="non-terminal residue" evidence="5">
    <location>
        <position position="310"/>
    </location>
</feature>
<feature type="transmembrane region" description="Helical" evidence="3">
    <location>
        <begin position="236"/>
        <end position="256"/>
    </location>
</feature>
<organism evidence="5 6">
    <name type="scientific">Absidia repens</name>
    <dbReference type="NCBI Taxonomy" id="90262"/>
    <lineage>
        <taxon>Eukaryota</taxon>
        <taxon>Fungi</taxon>
        <taxon>Fungi incertae sedis</taxon>
        <taxon>Mucoromycota</taxon>
        <taxon>Mucoromycotina</taxon>
        <taxon>Mucoromycetes</taxon>
        <taxon>Mucorales</taxon>
        <taxon>Cunninghamellaceae</taxon>
        <taxon>Absidia</taxon>
    </lineage>
</organism>
<gene>
    <name evidence="5" type="ORF">BCR42DRAFT_477414</name>
</gene>
<dbReference type="InterPro" id="IPR050327">
    <property type="entry name" value="Proton-linked_MCT"/>
</dbReference>
<protein>
    <submittedName>
        <fullName evidence="5">Major facilitator superfamily domain-containing protein</fullName>
    </submittedName>
</protein>
<comment type="similarity">
    <text evidence="2">Belongs to the major facilitator superfamily. Monocarboxylate porter (TC 2.A.1.13) family.</text>
</comment>
<keyword evidence="3" id="KW-0472">Membrane</keyword>
<feature type="domain" description="Major facilitator superfamily (MFS) profile" evidence="4">
    <location>
        <begin position="174"/>
        <end position="310"/>
    </location>
</feature>
<keyword evidence="3" id="KW-1133">Transmembrane helix</keyword>
<comment type="subcellular location">
    <subcellularLocation>
        <location evidence="1">Membrane</location>
        <topology evidence="1">Multi-pass membrane protein</topology>
    </subcellularLocation>
</comment>
<dbReference type="EMBL" id="MCGE01000007">
    <property type="protein sequence ID" value="ORZ19888.1"/>
    <property type="molecule type" value="Genomic_DNA"/>
</dbReference>
<evidence type="ECO:0000313" key="6">
    <source>
        <dbReference type="Proteomes" id="UP000193560"/>
    </source>
</evidence>
<keyword evidence="6" id="KW-1185">Reference proteome</keyword>
<dbReference type="InterPro" id="IPR011701">
    <property type="entry name" value="MFS"/>
</dbReference>
<dbReference type="Gene3D" id="1.20.1250.20">
    <property type="entry name" value="MFS general substrate transporter like domains"/>
    <property type="match status" value="2"/>
</dbReference>
<feature type="transmembrane region" description="Helical" evidence="3">
    <location>
        <begin position="105"/>
        <end position="126"/>
    </location>
</feature>
<proteinExistence type="inferred from homology"/>
<dbReference type="Proteomes" id="UP000193560">
    <property type="component" value="Unassembled WGS sequence"/>
</dbReference>
<feature type="transmembrane region" description="Helical" evidence="3">
    <location>
        <begin position="175"/>
        <end position="195"/>
    </location>
</feature>
<keyword evidence="3" id="KW-0812">Transmembrane</keyword>
<evidence type="ECO:0000313" key="5">
    <source>
        <dbReference type="EMBL" id="ORZ19888.1"/>
    </source>
</evidence>
<dbReference type="InterPro" id="IPR036259">
    <property type="entry name" value="MFS_trans_sf"/>
</dbReference>
<dbReference type="AlphaFoldDB" id="A0A1X2IPC7"/>
<feature type="transmembrane region" description="Helical" evidence="3">
    <location>
        <begin position="74"/>
        <end position="93"/>
    </location>
</feature>
<feature type="transmembrane region" description="Helical" evidence="3">
    <location>
        <begin position="132"/>
        <end position="151"/>
    </location>
</feature>
<comment type="caution">
    <text evidence="5">The sequence shown here is derived from an EMBL/GenBank/DDBJ whole genome shotgun (WGS) entry which is preliminary data.</text>
</comment>
<name>A0A1X2IPC7_9FUNG</name>
<evidence type="ECO:0000256" key="1">
    <source>
        <dbReference type="ARBA" id="ARBA00004141"/>
    </source>
</evidence>
<sequence>MQDYFDRQVFKGAVDSTQLSFVGTIGFSFCGLMGPISQMMTSAIGPRWVLFIGSILTSAGLILASFSVEVWHLYMTQSLIHGMGAALLYIVSMSISPQWFCKRRGFAMGVMTGGSGIGGLIMPFLMNELNENLGGAWCYRVLGIISLAIKLPVKKSSNKRWTDVIDFSICKDPKFIIWCVAGNLSMMAYFIPAFFLPSHATKLGLSPSQGSLLVAVFSAVNVIGRVMSGYLGDHLGVVNIDILFLLVCGMSSLFIWTFATSYITLMIFIVTYGFMSGAVFSLPARLGPSMAGAIQTATDKNSFFAQQLFT</sequence>
<evidence type="ECO:0000256" key="3">
    <source>
        <dbReference type="SAM" id="Phobius"/>
    </source>
</evidence>
<dbReference type="GO" id="GO:0016020">
    <property type="term" value="C:membrane"/>
    <property type="evidence" value="ECO:0007669"/>
    <property type="project" value="UniProtKB-SubCell"/>
</dbReference>
<dbReference type="InterPro" id="IPR020846">
    <property type="entry name" value="MFS_dom"/>
</dbReference>
<dbReference type="SUPFAM" id="SSF103473">
    <property type="entry name" value="MFS general substrate transporter"/>
    <property type="match status" value="1"/>
</dbReference>
<feature type="transmembrane region" description="Helical" evidence="3">
    <location>
        <begin position="207"/>
        <end position="224"/>
    </location>
</feature>
<feature type="transmembrane region" description="Helical" evidence="3">
    <location>
        <begin position="262"/>
        <end position="282"/>
    </location>
</feature>
<dbReference type="PANTHER" id="PTHR11360:SF284">
    <property type="entry name" value="EG:103B4.3 PROTEIN-RELATED"/>
    <property type="match status" value="1"/>
</dbReference>
<feature type="transmembrane region" description="Helical" evidence="3">
    <location>
        <begin position="48"/>
        <end position="68"/>
    </location>
</feature>
<feature type="transmembrane region" description="Helical" evidence="3">
    <location>
        <begin position="20"/>
        <end position="36"/>
    </location>
</feature>
<reference evidence="5 6" key="1">
    <citation type="submission" date="2016-07" db="EMBL/GenBank/DDBJ databases">
        <title>Pervasive Adenine N6-methylation of Active Genes in Fungi.</title>
        <authorList>
            <consortium name="DOE Joint Genome Institute"/>
            <person name="Mondo S.J."/>
            <person name="Dannebaum R.O."/>
            <person name="Kuo R.C."/>
            <person name="Labutti K."/>
            <person name="Haridas S."/>
            <person name="Kuo A."/>
            <person name="Salamov A."/>
            <person name="Ahrendt S.R."/>
            <person name="Lipzen A."/>
            <person name="Sullivan W."/>
            <person name="Andreopoulos W.B."/>
            <person name="Clum A."/>
            <person name="Lindquist E."/>
            <person name="Daum C."/>
            <person name="Ramamoorthy G.K."/>
            <person name="Gryganskyi A."/>
            <person name="Culley D."/>
            <person name="Magnuson J.K."/>
            <person name="James T.Y."/>
            <person name="O'Malley M.A."/>
            <person name="Stajich J.E."/>
            <person name="Spatafora J.W."/>
            <person name="Visel A."/>
            <person name="Grigoriev I.V."/>
        </authorList>
    </citation>
    <scope>NUCLEOTIDE SEQUENCE [LARGE SCALE GENOMIC DNA]</scope>
    <source>
        <strain evidence="5 6">NRRL 1336</strain>
    </source>
</reference>